<sequence>MPLPLFDIQTLTKAYTTLRQNDYPRHKHILGNYTHTSREDRISQRTWYENVTYADEIREFNRVNRLSSFRLNPPK</sequence>
<organism evidence="1">
    <name type="scientific">viral metagenome</name>
    <dbReference type="NCBI Taxonomy" id="1070528"/>
    <lineage>
        <taxon>unclassified sequences</taxon>
        <taxon>metagenomes</taxon>
        <taxon>organismal metagenomes</taxon>
    </lineage>
</organism>
<dbReference type="AlphaFoldDB" id="A0A6C0K3J3"/>
<reference evidence="1" key="1">
    <citation type="journal article" date="2020" name="Nature">
        <title>Giant virus diversity and host interactions through global metagenomics.</title>
        <authorList>
            <person name="Schulz F."/>
            <person name="Roux S."/>
            <person name="Paez-Espino D."/>
            <person name="Jungbluth S."/>
            <person name="Walsh D.A."/>
            <person name="Denef V.J."/>
            <person name="McMahon K.D."/>
            <person name="Konstantinidis K.T."/>
            <person name="Eloe-Fadrosh E.A."/>
            <person name="Kyrpides N.C."/>
            <person name="Woyke T."/>
        </authorList>
    </citation>
    <scope>NUCLEOTIDE SEQUENCE</scope>
    <source>
        <strain evidence="1">GVMAG-S-1101171-110</strain>
    </source>
</reference>
<accession>A0A6C0K3J3</accession>
<evidence type="ECO:0000313" key="1">
    <source>
        <dbReference type="EMBL" id="QHU12113.1"/>
    </source>
</evidence>
<proteinExistence type="predicted"/>
<name>A0A6C0K3J3_9ZZZZ</name>
<dbReference type="EMBL" id="MN740798">
    <property type="protein sequence ID" value="QHU12113.1"/>
    <property type="molecule type" value="Genomic_DNA"/>
</dbReference>
<protein>
    <submittedName>
        <fullName evidence="1">Uncharacterized protein</fullName>
    </submittedName>
</protein>